<organism evidence="1 2">
    <name type="scientific">Phytophthora cactorum</name>
    <dbReference type="NCBI Taxonomy" id="29920"/>
    <lineage>
        <taxon>Eukaryota</taxon>
        <taxon>Sar</taxon>
        <taxon>Stramenopiles</taxon>
        <taxon>Oomycota</taxon>
        <taxon>Peronosporomycetes</taxon>
        <taxon>Peronosporales</taxon>
        <taxon>Peronosporaceae</taxon>
        <taxon>Phytophthora</taxon>
    </lineage>
</organism>
<dbReference type="VEuPathDB" id="FungiDB:PC110_g2487"/>
<dbReference type="OrthoDB" id="127594at2759"/>
<sequence>MARAALGTALELRLRARAEHSDAAGSSAPVPRKIDTDTMLADNCLPDSFIERPSTLRFIENINADAVDHLPARKTMGGPMLTKYAAEVTAEEDEHVRDKQNSTGGRDAVKLPTTKVTGLENISDIAEYYCKKLLRCDSDTLVGEISDWLSGKFVKKEKTLDQFQKLFVATASCVLRSYAAYQANEHPTKASASNILDHGKYRYL</sequence>
<dbReference type="AlphaFoldDB" id="A0A8T1UEA8"/>
<name>A0A8T1UEA8_9STRA</name>
<protein>
    <submittedName>
        <fullName evidence="1">Uncharacterized protein</fullName>
    </submittedName>
</protein>
<evidence type="ECO:0000313" key="2">
    <source>
        <dbReference type="Proteomes" id="UP000688947"/>
    </source>
</evidence>
<reference evidence="1" key="1">
    <citation type="submission" date="2021-01" db="EMBL/GenBank/DDBJ databases">
        <title>Phytophthora aleatoria, a newly-described species from Pinus radiata is distinct from Phytophthora cactorum isolates based on comparative genomics.</title>
        <authorList>
            <person name="Mcdougal R."/>
            <person name="Panda P."/>
            <person name="Williams N."/>
            <person name="Studholme D.J."/>
        </authorList>
    </citation>
    <scope>NUCLEOTIDE SEQUENCE</scope>
    <source>
        <strain evidence="1">NZFS 3830</strain>
    </source>
</reference>
<evidence type="ECO:0000313" key="1">
    <source>
        <dbReference type="EMBL" id="KAG6959719.1"/>
    </source>
</evidence>
<proteinExistence type="predicted"/>
<dbReference type="EMBL" id="JAENGZ010000421">
    <property type="protein sequence ID" value="KAG6959719.1"/>
    <property type="molecule type" value="Genomic_DNA"/>
</dbReference>
<gene>
    <name evidence="1" type="ORF">JG687_00008624</name>
</gene>
<dbReference type="Proteomes" id="UP000688947">
    <property type="component" value="Unassembled WGS sequence"/>
</dbReference>
<accession>A0A8T1UEA8</accession>
<comment type="caution">
    <text evidence="1">The sequence shown here is derived from an EMBL/GenBank/DDBJ whole genome shotgun (WGS) entry which is preliminary data.</text>
</comment>